<gene>
    <name evidence="3" type="ORF">HGA08_04490</name>
</gene>
<dbReference type="CDD" id="cd06262">
    <property type="entry name" value="metallo-hydrolase-like_MBL-fold"/>
    <property type="match status" value="1"/>
</dbReference>
<accession>A0A846XTW1</accession>
<evidence type="ECO:0000313" key="4">
    <source>
        <dbReference type="Proteomes" id="UP000565711"/>
    </source>
</evidence>
<dbReference type="InterPro" id="IPR051453">
    <property type="entry name" value="MBL_Glyoxalase_II"/>
</dbReference>
<comment type="caution">
    <text evidence="3">The sequence shown here is derived from an EMBL/GenBank/DDBJ whole genome shotgun (WGS) entry which is preliminary data.</text>
</comment>
<dbReference type="GO" id="GO:0016787">
    <property type="term" value="F:hydrolase activity"/>
    <property type="evidence" value="ECO:0007669"/>
    <property type="project" value="UniProtKB-KW"/>
</dbReference>
<keyword evidence="4" id="KW-1185">Reference proteome</keyword>
<keyword evidence="3" id="KW-0378">Hydrolase</keyword>
<dbReference type="RefSeq" id="WP_067868158.1">
    <property type="nucleotide sequence ID" value="NZ_JAAXOP010000002.1"/>
</dbReference>
<dbReference type="Proteomes" id="UP000565711">
    <property type="component" value="Unassembled WGS sequence"/>
</dbReference>
<evidence type="ECO:0000313" key="3">
    <source>
        <dbReference type="EMBL" id="NKY49472.1"/>
    </source>
</evidence>
<dbReference type="PANTHER" id="PTHR46233:SF4">
    <property type="entry name" value="METALLO-BETA-LACTAMASE DOMAIN-CONTAINING PROTEIN"/>
    <property type="match status" value="1"/>
</dbReference>
<dbReference type="Pfam" id="PF00753">
    <property type="entry name" value="Lactamase_B"/>
    <property type="match status" value="1"/>
</dbReference>
<protein>
    <submittedName>
        <fullName evidence="3">MBL fold metallo-hydrolase</fullName>
    </submittedName>
</protein>
<dbReference type="SMART" id="SM00849">
    <property type="entry name" value="Lactamase_B"/>
    <property type="match status" value="1"/>
</dbReference>
<dbReference type="AlphaFoldDB" id="A0A846XTW1"/>
<feature type="domain" description="Metallo-beta-lactamase" evidence="2">
    <location>
        <begin position="22"/>
        <end position="185"/>
    </location>
</feature>
<dbReference type="SUPFAM" id="SSF56281">
    <property type="entry name" value="Metallo-hydrolase/oxidoreductase"/>
    <property type="match status" value="1"/>
</dbReference>
<feature type="region of interest" description="Disordered" evidence="1">
    <location>
        <begin position="183"/>
        <end position="206"/>
    </location>
</feature>
<evidence type="ECO:0000256" key="1">
    <source>
        <dbReference type="SAM" id="MobiDB-lite"/>
    </source>
</evidence>
<dbReference type="InterPro" id="IPR036866">
    <property type="entry name" value="RibonucZ/Hydroxyglut_hydro"/>
</dbReference>
<dbReference type="PANTHER" id="PTHR46233">
    <property type="entry name" value="HYDROXYACYLGLUTATHIONE HYDROLASE GLOC"/>
    <property type="match status" value="1"/>
</dbReference>
<name>A0A846XTW1_9NOCA</name>
<dbReference type="Gene3D" id="3.60.15.10">
    <property type="entry name" value="Ribonuclease Z/Hydroxyacylglutathione hydrolase-like"/>
    <property type="match status" value="1"/>
</dbReference>
<dbReference type="EMBL" id="JAAXOP010000002">
    <property type="protein sequence ID" value="NKY49472.1"/>
    <property type="molecule type" value="Genomic_DNA"/>
</dbReference>
<proteinExistence type="predicted"/>
<evidence type="ECO:0000259" key="2">
    <source>
        <dbReference type="SMART" id="SM00849"/>
    </source>
</evidence>
<dbReference type="InterPro" id="IPR001279">
    <property type="entry name" value="Metallo-B-lactamas"/>
</dbReference>
<sequence>MNIDRVVTSGKFELDGGSWDVDNNVWVIGDDREAIVIDAAHQAQPILDAVAGRTVRAIVCTHAHNDHINVATELAQALQAPIRLHPADEVLWSALYPDTRYEAMTDHERIPVAGSELEVLHTPGHSPGAVSLYLPSEQTVFTGDTLFQGGPGATGRSFSSFPTIIESIRTRLLTLPGETVVHTGHGDSTTIGAEAPQLPEWIKREH</sequence>
<organism evidence="3 4">
    <name type="scientific">Nocardia vermiculata</name>
    <dbReference type="NCBI Taxonomy" id="257274"/>
    <lineage>
        <taxon>Bacteria</taxon>
        <taxon>Bacillati</taxon>
        <taxon>Actinomycetota</taxon>
        <taxon>Actinomycetes</taxon>
        <taxon>Mycobacteriales</taxon>
        <taxon>Nocardiaceae</taxon>
        <taxon>Nocardia</taxon>
    </lineage>
</organism>
<reference evidence="3 4" key="1">
    <citation type="submission" date="2020-04" db="EMBL/GenBank/DDBJ databases">
        <title>MicrobeNet Type strains.</title>
        <authorList>
            <person name="Nicholson A.C."/>
        </authorList>
    </citation>
    <scope>NUCLEOTIDE SEQUENCE [LARGE SCALE GENOMIC DNA]</scope>
    <source>
        <strain evidence="3 4">JCM 12354</strain>
    </source>
</reference>